<dbReference type="RefSeq" id="WP_100608958.1">
    <property type="nucleotide sequence ID" value="NZ_CP024964.1"/>
</dbReference>
<proteinExistence type="predicted"/>
<dbReference type="AlphaFoldDB" id="A0A2K8NWJ4"/>
<organism evidence="1 2">
    <name type="scientific">Mesoplasma melaleucae</name>
    <dbReference type="NCBI Taxonomy" id="81459"/>
    <lineage>
        <taxon>Bacteria</taxon>
        <taxon>Bacillati</taxon>
        <taxon>Mycoplasmatota</taxon>
        <taxon>Mollicutes</taxon>
        <taxon>Entomoplasmatales</taxon>
        <taxon>Entomoplasmataceae</taxon>
        <taxon>Mesoplasma</taxon>
    </lineage>
</organism>
<evidence type="ECO:0000313" key="2">
    <source>
        <dbReference type="Proteomes" id="UP000231896"/>
    </source>
</evidence>
<protein>
    <submittedName>
        <fullName evidence="1">Uncharacterized protein</fullName>
    </submittedName>
</protein>
<keyword evidence="2" id="KW-1185">Reference proteome</keyword>
<accession>A0A2K8NWJ4</accession>
<name>A0A2K8NWJ4_9MOLU</name>
<dbReference type="Proteomes" id="UP000231896">
    <property type="component" value="Chromosome"/>
</dbReference>
<sequence length="106" mass="12893">MNIDSTIFLTNIKIEEIIFSDSTFNKNSKWIKIKFRKKEVNTKMDYFWSFTKDKETIDKAWKLWNDGKRDNISISINFWPNKKNKYLQESDISYKFYLVDIKDADE</sequence>
<gene>
    <name evidence="1" type="ORF">EMELA_v1c03540</name>
</gene>
<reference evidence="1 2" key="1">
    <citation type="submission" date="2017-11" db="EMBL/GenBank/DDBJ databases">
        <title>Genome sequence of Entomoplasma melaleucae M1 (ATCC 49191).</title>
        <authorList>
            <person name="Lo W.-S."/>
            <person name="Gasparich G.E."/>
            <person name="Kuo C.-H."/>
        </authorList>
    </citation>
    <scope>NUCLEOTIDE SEQUENCE [LARGE SCALE GENOMIC DNA]</scope>
    <source>
        <strain evidence="1 2">M1</strain>
    </source>
</reference>
<evidence type="ECO:0000313" key="1">
    <source>
        <dbReference type="EMBL" id="ATZ17916.1"/>
    </source>
</evidence>
<dbReference type="EMBL" id="CP024964">
    <property type="protein sequence ID" value="ATZ17916.1"/>
    <property type="molecule type" value="Genomic_DNA"/>
</dbReference>
<dbReference type="KEGG" id="eml:EMELA_v1c03540"/>